<sequence>MATAVGEVLRHTPADTVEPEQAFKELGFDSLTAVEFRDRLTGATGLSLPATLVFDHPTPLDVTRHLMEELAPRTRTGVGGLLSELDALESEFAHNAPDGLTRARVAVRLQAFLSKWTSGAQGAGGEEESPVDEAFEDAFDEATDDEMIQLIQRELGLS</sequence>
<dbReference type="PANTHER" id="PTHR43775:SF51">
    <property type="entry name" value="INACTIVE PHENOLPHTHIOCEROL SYNTHESIS POLYKETIDE SYNTHASE TYPE I PKS1-RELATED"/>
    <property type="match status" value="1"/>
</dbReference>
<proteinExistence type="predicted"/>
<feature type="domain" description="Carrier" evidence="5">
    <location>
        <begin position="1"/>
        <end position="70"/>
    </location>
</feature>
<dbReference type="Proteomes" id="UP000671836">
    <property type="component" value="Chromosome"/>
</dbReference>
<keyword evidence="7" id="KW-1185">Reference proteome</keyword>
<keyword evidence="4" id="KW-0511">Multifunctional enzyme</keyword>
<dbReference type="SMART" id="SM01294">
    <property type="entry name" value="PKS_PP_betabranch"/>
    <property type="match status" value="1"/>
</dbReference>
<gene>
    <name evidence="6" type="ORF">J3S04_04660</name>
</gene>
<dbReference type="Pfam" id="PF00550">
    <property type="entry name" value="PP-binding"/>
    <property type="match status" value="1"/>
</dbReference>
<organism evidence="6 7">
    <name type="scientific">Streptomyces griseocarneus</name>
    <dbReference type="NCBI Taxonomy" id="51201"/>
    <lineage>
        <taxon>Bacteria</taxon>
        <taxon>Bacillati</taxon>
        <taxon>Actinomycetota</taxon>
        <taxon>Actinomycetes</taxon>
        <taxon>Kitasatosporales</taxon>
        <taxon>Streptomycetaceae</taxon>
        <taxon>Streptomyces</taxon>
    </lineage>
</organism>
<dbReference type="InterPro" id="IPR020806">
    <property type="entry name" value="PKS_PP-bd"/>
</dbReference>
<dbReference type="RefSeq" id="WP_107431075.1">
    <property type="nucleotide sequence ID" value="NZ_CP071595.1"/>
</dbReference>
<keyword evidence="3" id="KW-0808">Transferase</keyword>
<keyword evidence="2" id="KW-0597">Phosphoprotein</keyword>
<evidence type="ECO:0000313" key="6">
    <source>
        <dbReference type="EMBL" id="QSY50324.1"/>
    </source>
</evidence>
<evidence type="ECO:0000256" key="1">
    <source>
        <dbReference type="ARBA" id="ARBA00022450"/>
    </source>
</evidence>
<dbReference type="PANTHER" id="PTHR43775">
    <property type="entry name" value="FATTY ACID SYNTHASE"/>
    <property type="match status" value="1"/>
</dbReference>
<dbReference type="EMBL" id="CP071595">
    <property type="protein sequence ID" value="QSY50324.1"/>
    <property type="molecule type" value="Genomic_DNA"/>
</dbReference>
<dbReference type="Gene3D" id="1.10.1200.10">
    <property type="entry name" value="ACP-like"/>
    <property type="match status" value="1"/>
</dbReference>
<evidence type="ECO:0000313" key="7">
    <source>
        <dbReference type="Proteomes" id="UP000671836"/>
    </source>
</evidence>
<dbReference type="InterPro" id="IPR036736">
    <property type="entry name" value="ACP-like_sf"/>
</dbReference>
<evidence type="ECO:0000256" key="2">
    <source>
        <dbReference type="ARBA" id="ARBA00022553"/>
    </source>
</evidence>
<dbReference type="InterPro" id="IPR009081">
    <property type="entry name" value="PP-bd_ACP"/>
</dbReference>
<protein>
    <recommendedName>
        <fullName evidence="5">Carrier domain-containing protein</fullName>
    </recommendedName>
</protein>
<evidence type="ECO:0000256" key="4">
    <source>
        <dbReference type="ARBA" id="ARBA00023268"/>
    </source>
</evidence>
<evidence type="ECO:0000259" key="5">
    <source>
        <dbReference type="PROSITE" id="PS50075"/>
    </source>
</evidence>
<reference evidence="6 7" key="1">
    <citation type="submission" date="2021-03" db="EMBL/GenBank/DDBJ databases">
        <title>Streptomyces strains.</title>
        <authorList>
            <person name="Lund M.B."/>
            <person name="Toerring T."/>
        </authorList>
    </citation>
    <scope>NUCLEOTIDE SEQUENCE [LARGE SCALE GENOMIC DNA]</scope>
    <source>
        <strain evidence="6 7">KCC S-1010</strain>
    </source>
</reference>
<dbReference type="SMART" id="SM00823">
    <property type="entry name" value="PKS_PP"/>
    <property type="match status" value="1"/>
</dbReference>
<name>A0ABX7RSF2_9ACTN</name>
<accession>A0ABX7RSF2</accession>
<dbReference type="InterPro" id="IPR050091">
    <property type="entry name" value="PKS_NRPS_Biosynth_Enz"/>
</dbReference>
<evidence type="ECO:0000256" key="3">
    <source>
        <dbReference type="ARBA" id="ARBA00022679"/>
    </source>
</evidence>
<keyword evidence="1" id="KW-0596">Phosphopantetheine</keyword>
<dbReference type="PROSITE" id="PS50075">
    <property type="entry name" value="CARRIER"/>
    <property type="match status" value="1"/>
</dbReference>
<dbReference type="SUPFAM" id="SSF47336">
    <property type="entry name" value="ACP-like"/>
    <property type="match status" value="1"/>
</dbReference>